<dbReference type="RefSeq" id="WP_193415121.1">
    <property type="nucleotide sequence ID" value="NZ_JADCNN020000004.1"/>
</dbReference>
<organism evidence="2 3">
    <name type="scientific">Paenibacillus rhizolycopersici</name>
    <dbReference type="NCBI Taxonomy" id="2780073"/>
    <lineage>
        <taxon>Bacteria</taxon>
        <taxon>Bacillati</taxon>
        <taxon>Bacillota</taxon>
        <taxon>Bacilli</taxon>
        <taxon>Bacillales</taxon>
        <taxon>Paenibacillaceae</taxon>
        <taxon>Paenibacillus</taxon>
    </lineage>
</organism>
<evidence type="ECO:0000313" key="2">
    <source>
        <dbReference type="EMBL" id="MBM6995203.1"/>
    </source>
</evidence>
<feature type="transmembrane region" description="Helical" evidence="1">
    <location>
        <begin position="12"/>
        <end position="32"/>
    </location>
</feature>
<keyword evidence="1" id="KW-0472">Membrane</keyword>
<feature type="transmembrane region" description="Helical" evidence="1">
    <location>
        <begin position="68"/>
        <end position="88"/>
    </location>
</feature>
<accession>A0ABS2H4A0</accession>
<dbReference type="EMBL" id="JADCNN020000004">
    <property type="protein sequence ID" value="MBM6995203.1"/>
    <property type="molecule type" value="Genomic_DNA"/>
</dbReference>
<comment type="caution">
    <text evidence="2">The sequence shown here is derived from an EMBL/GenBank/DDBJ whole genome shotgun (WGS) entry which is preliminary data.</text>
</comment>
<feature type="transmembrane region" description="Helical" evidence="1">
    <location>
        <begin position="94"/>
        <end position="115"/>
    </location>
</feature>
<protein>
    <recommendedName>
        <fullName evidence="4">DUF2391 family protein</fullName>
    </recommendedName>
</protein>
<gene>
    <name evidence="2" type="ORF">IM700_005950</name>
</gene>
<sequence>MKETKQSHIYQIAEGIGRVGVVVLPLFSAIRLEGSLEWIALVMMLLSLGFYASGWIRYLRNEREYRYLYTSMLGIPVPMAVMPVLYFMSASLLLHSYPLMACSLIFGIGHIPASIRSQRSLPKIN</sequence>
<name>A0ABS2H4A0_9BACL</name>
<evidence type="ECO:0008006" key="4">
    <source>
        <dbReference type="Google" id="ProtNLM"/>
    </source>
</evidence>
<proteinExistence type="predicted"/>
<dbReference type="Proteomes" id="UP001516620">
    <property type="component" value="Unassembled WGS sequence"/>
</dbReference>
<keyword evidence="3" id="KW-1185">Reference proteome</keyword>
<evidence type="ECO:0000313" key="3">
    <source>
        <dbReference type="Proteomes" id="UP001516620"/>
    </source>
</evidence>
<keyword evidence="1" id="KW-1133">Transmembrane helix</keyword>
<keyword evidence="1" id="KW-0812">Transmembrane</keyword>
<reference evidence="2 3" key="1">
    <citation type="submission" date="2021-01" db="EMBL/GenBank/DDBJ databases">
        <title>Paenibacillus sp.nov. isolated from the rhizosphere soil of tomato plant.</title>
        <authorList>
            <person name="Thin K.K."/>
            <person name="Zhang X."/>
            <person name="He S."/>
        </authorList>
    </citation>
    <scope>NUCLEOTIDE SEQUENCE [LARGE SCALE GENOMIC DNA]</scope>
    <source>
        <strain evidence="2 3">DXFW5</strain>
    </source>
</reference>
<feature type="transmembrane region" description="Helical" evidence="1">
    <location>
        <begin position="38"/>
        <end position="56"/>
    </location>
</feature>
<evidence type="ECO:0000256" key="1">
    <source>
        <dbReference type="SAM" id="Phobius"/>
    </source>
</evidence>